<sequence length="232" mass="24457">MRTTSSSRAPLPRVRVPVTLRARFLLWRLRYLLVALLLMALGVQSIASQVPNTPRTYAGFPTATMDLPLGSVLNEGSVAFPHTEDRAESTSETTADLIGQVLLVPVMEGAPITGSMVAPSLSTAFASEGEVLTSASVGNPEVLAYAAPGNRMDIYAHLDGDVQRIVHNGSVIALPGRGGEEARSNTPWGTEPSNTTFAGSSSTVLLAVTEREAALLATIPTWDSSLMAVLVD</sequence>
<gene>
    <name evidence="2" type="ORF">ACFSYH_14165</name>
</gene>
<dbReference type="Proteomes" id="UP001597391">
    <property type="component" value="Unassembled WGS sequence"/>
</dbReference>
<dbReference type="CDD" id="cd11614">
    <property type="entry name" value="SAF_CpaB_FlgA_like"/>
    <property type="match status" value="1"/>
</dbReference>
<proteinExistence type="predicted"/>
<reference evidence="3" key="1">
    <citation type="journal article" date="2019" name="Int. J. Syst. Evol. Microbiol.">
        <title>The Global Catalogue of Microorganisms (GCM) 10K type strain sequencing project: providing services to taxonomists for standard genome sequencing and annotation.</title>
        <authorList>
            <consortium name="The Broad Institute Genomics Platform"/>
            <consortium name="The Broad Institute Genome Sequencing Center for Infectious Disease"/>
            <person name="Wu L."/>
            <person name="Ma J."/>
        </authorList>
    </citation>
    <scope>NUCLEOTIDE SEQUENCE [LARGE SCALE GENOMIC DNA]</scope>
    <source>
        <strain evidence="3">KCTC 33576</strain>
    </source>
</reference>
<protein>
    <recommendedName>
        <fullName evidence="4">SAF domain-containing protein</fullName>
    </recommendedName>
</protein>
<organism evidence="2 3">
    <name type="scientific">Populibacterium corticicola</name>
    <dbReference type="NCBI Taxonomy" id="1812826"/>
    <lineage>
        <taxon>Bacteria</taxon>
        <taxon>Bacillati</taxon>
        <taxon>Actinomycetota</taxon>
        <taxon>Actinomycetes</taxon>
        <taxon>Micrococcales</taxon>
        <taxon>Jonesiaceae</taxon>
        <taxon>Populibacterium</taxon>
    </lineage>
</organism>
<name>A0ABW5XJG2_9MICO</name>
<evidence type="ECO:0000256" key="1">
    <source>
        <dbReference type="SAM" id="MobiDB-lite"/>
    </source>
</evidence>
<feature type="compositionally biased region" description="Polar residues" evidence="1">
    <location>
        <begin position="184"/>
        <end position="195"/>
    </location>
</feature>
<feature type="region of interest" description="Disordered" evidence="1">
    <location>
        <begin position="176"/>
        <end position="195"/>
    </location>
</feature>
<comment type="caution">
    <text evidence="2">The sequence shown here is derived from an EMBL/GenBank/DDBJ whole genome shotgun (WGS) entry which is preliminary data.</text>
</comment>
<evidence type="ECO:0008006" key="4">
    <source>
        <dbReference type="Google" id="ProtNLM"/>
    </source>
</evidence>
<keyword evidence="3" id="KW-1185">Reference proteome</keyword>
<evidence type="ECO:0000313" key="2">
    <source>
        <dbReference type="EMBL" id="MFD2841707.1"/>
    </source>
</evidence>
<evidence type="ECO:0000313" key="3">
    <source>
        <dbReference type="Proteomes" id="UP001597391"/>
    </source>
</evidence>
<accession>A0ABW5XJG2</accession>
<dbReference type="RefSeq" id="WP_377467999.1">
    <property type="nucleotide sequence ID" value="NZ_JBHUOP010000008.1"/>
</dbReference>
<dbReference type="EMBL" id="JBHUOP010000008">
    <property type="protein sequence ID" value="MFD2841707.1"/>
    <property type="molecule type" value="Genomic_DNA"/>
</dbReference>